<protein>
    <submittedName>
        <fullName evidence="2">DUF397 domain-containing protein</fullName>
    </submittedName>
</protein>
<organism evidence="2 3">
    <name type="scientific">Amycolatopsis antarctica</name>
    <dbReference type="NCBI Taxonomy" id="1854586"/>
    <lineage>
        <taxon>Bacteria</taxon>
        <taxon>Bacillati</taxon>
        <taxon>Actinomycetota</taxon>
        <taxon>Actinomycetes</taxon>
        <taxon>Pseudonocardiales</taxon>
        <taxon>Pseudonocardiaceae</taxon>
        <taxon>Amycolatopsis</taxon>
    </lineage>
</organism>
<dbReference type="Proteomes" id="UP000242444">
    <property type="component" value="Unassembled WGS sequence"/>
</dbReference>
<sequence length="58" mass="6245">MTPHHTWRKSSHSGAQNNCVELAVTPAETAIRDTKDRAGGTLTLPTTAFTALLTTLRP</sequence>
<keyword evidence="3" id="KW-1185">Reference proteome</keyword>
<reference evidence="2 3" key="1">
    <citation type="submission" date="2017-07" db="EMBL/GenBank/DDBJ databases">
        <title>Amycolatopsis antarcticus sp. nov., isolated from the surface of an Antarcticus brown macroalga.</title>
        <authorList>
            <person name="Wang J."/>
            <person name="Leiva S."/>
            <person name="Huang J."/>
            <person name="Huang Y."/>
        </authorList>
    </citation>
    <scope>NUCLEOTIDE SEQUENCE [LARGE SCALE GENOMIC DNA]</scope>
    <source>
        <strain evidence="2 3">AU-G6</strain>
    </source>
</reference>
<evidence type="ECO:0000259" key="1">
    <source>
        <dbReference type="Pfam" id="PF04149"/>
    </source>
</evidence>
<name>A0A263CZ62_9PSEU</name>
<dbReference type="InParanoid" id="A0A263CZ62"/>
<gene>
    <name evidence="2" type="ORF">CFN78_20100</name>
</gene>
<dbReference type="EMBL" id="NKYE01000013">
    <property type="protein sequence ID" value="OZM71452.1"/>
    <property type="molecule type" value="Genomic_DNA"/>
</dbReference>
<dbReference type="AlphaFoldDB" id="A0A263CZ62"/>
<proteinExistence type="predicted"/>
<comment type="caution">
    <text evidence="2">The sequence shown here is derived from an EMBL/GenBank/DDBJ whole genome shotgun (WGS) entry which is preliminary data.</text>
</comment>
<feature type="domain" description="DUF397" evidence="1">
    <location>
        <begin position="6"/>
        <end position="57"/>
    </location>
</feature>
<dbReference type="RefSeq" id="WP_094864400.1">
    <property type="nucleotide sequence ID" value="NZ_NKYE01000013.1"/>
</dbReference>
<dbReference type="InterPro" id="IPR007278">
    <property type="entry name" value="DUF397"/>
</dbReference>
<dbReference type="OrthoDB" id="3697313at2"/>
<accession>A0A263CZ62</accession>
<dbReference type="Pfam" id="PF04149">
    <property type="entry name" value="DUF397"/>
    <property type="match status" value="1"/>
</dbReference>
<evidence type="ECO:0000313" key="3">
    <source>
        <dbReference type="Proteomes" id="UP000242444"/>
    </source>
</evidence>
<evidence type="ECO:0000313" key="2">
    <source>
        <dbReference type="EMBL" id="OZM71452.1"/>
    </source>
</evidence>